<protein>
    <recommendedName>
        <fullName evidence="4">DUF805 domain-containing protein</fullName>
    </recommendedName>
</protein>
<keyword evidence="1" id="KW-0472">Membrane</keyword>
<dbReference type="EMBL" id="MIQE01000011">
    <property type="protein sequence ID" value="OFA11058.1"/>
    <property type="molecule type" value="Genomic_DNA"/>
</dbReference>
<dbReference type="InterPro" id="IPR008523">
    <property type="entry name" value="DUF805"/>
</dbReference>
<dbReference type="Pfam" id="PF05656">
    <property type="entry name" value="DUF805"/>
    <property type="match status" value="1"/>
</dbReference>
<keyword evidence="1" id="KW-1133">Transmembrane helix</keyword>
<dbReference type="STRING" id="481719.LASUN_11270"/>
<reference evidence="2 3" key="1">
    <citation type="submission" date="2016-09" db="EMBL/GenBank/DDBJ databases">
        <title>Genome Sequence of Lactobacillus sunkii Strain CG01.</title>
        <authorList>
            <person name="Poehlein A."/>
            <person name="Gabris C."/>
            <person name="Bengelsdorf F.R."/>
            <person name="Duerre P."/>
            <person name="Daniel R."/>
        </authorList>
    </citation>
    <scope>NUCLEOTIDE SEQUENCE [LARGE SCALE GENOMIC DNA]</scope>
    <source>
        <strain evidence="2 3">CG_D</strain>
    </source>
</reference>
<evidence type="ECO:0000313" key="2">
    <source>
        <dbReference type="EMBL" id="OFA11058.1"/>
    </source>
</evidence>
<name>A0A1E7XDG0_9LACO</name>
<feature type="transmembrane region" description="Helical" evidence="1">
    <location>
        <begin position="24"/>
        <end position="49"/>
    </location>
</feature>
<dbReference type="Proteomes" id="UP000177010">
    <property type="component" value="Unassembled WGS sequence"/>
</dbReference>
<dbReference type="AlphaFoldDB" id="A0A1E7XDG0"/>
<comment type="caution">
    <text evidence="2">The sequence shown here is derived from an EMBL/GenBank/DDBJ whole genome shotgun (WGS) entry which is preliminary data.</text>
</comment>
<evidence type="ECO:0008006" key="4">
    <source>
        <dbReference type="Google" id="ProtNLM"/>
    </source>
</evidence>
<gene>
    <name evidence="2" type="ORF">LASUN_11270</name>
</gene>
<proteinExistence type="predicted"/>
<organism evidence="2 3">
    <name type="scientific">Lentilactobacillus sunkii</name>
    <dbReference type="NCBI Taxonomy" id="481719"/>
    <lineage>
        <taxon>Bacteria</taxon>
        <taxon>Bacillati</taxon>
        <taxon>Bacillota</taxon>
        <taxon>Bacilli</taxon>
        <taxon>Lactobacillales</taxon>
        <taxon>Lactobacillaceae</taxon>
        <taxon>Lentilactobacillus</taxon>
    </lineage>
</organism>
<dbReference type="GO" id="GO:0016020">
    <property type="term" value="C:membrane"/>
    <property type="evidence" value="ECO:0007669"/>
    <property type="project" value="InterPro"/>
</dbReference>
<keyword evidence="1" id="KW-0812">Transmembrane</keyword>
<feature type="transmembrane region" description="Helical" evidence="1">
    <location>
        <begin position="69"/>
        <end position="90"/>
    </location>
</feature>
<dbReference type="RefSeq" id="WP_070367719.1">
    <property type="nucleotide sequence ID" value="NZ_MIQE01000011.1"/>
</dbReference>
<accession>A0A1E7XDG0</accession>
<sequence>MLKAYIEFWTKIGALNAKATRKQFWVPFIVHSMILLILLISTHQVGSFIHGHVIALNPIVGYSDSLPSTLLFFAIVLPTLFITVGTFTSLCRRLHDAGFSAWWAVIDLLFIPFWWGLLILIIALLPSKEDPRWPTNQSDF</sequence>
<evidence type="ECO:0000256" key="1">
    <source>
        <dbReference type="SAM" id="Phobius"/>
    </source>
</evidence>
<evidence type="ECO:0000313" key="3">
    <source>
        <dbReference type="Proteomes" id="UP000177010"/>
    </source>
</evidence>
<feature type="transmembrane region" description="Helical" evidence="1">
    <location>
        <begin position="102"/>
        <end position="125"/>
    </location>
</feature>